<keyword evidence="2" id="KW-1185">Reference proteome</keyword>
<dbReference type="OrthoDB" id="5949401at2759"/>
<comment type="caution">
    <text evidence="1">The sequence shown here is derived from an EMBL/GenBank/DDBJ whole genome shotgun (WGS) entry which is preliminary data.</text>
</comment>
<protein>
    <submittedName>
        <fullName evidence="1">Uncharacterized protein</fullName>
    </submittedName>
</protein>
<gene>
    <name evidence="1" type="ORF">PACLA_8A037234</name>
</gene>
<reference evidence="1" key="1">
    <citation type="submission" date="2020-04" db="EMBL/GenBank/DDBJ databases">
        <authorList>
            <person name="Alioto T."/>
            <person name="Alioto T."/>
            <person name="Gomez Garrido J."/>
        </authorList>
    </citation>
    <scope>NUCLEOTIDE SEQUENCE</scope>
    <source>
        <strain evidence="1">A484AB</strain>
    </source>
</reference>
<accession>A0A7D9DKC3</accession>
<evidence type="ECO:0000313" key="1">
    <source>
        <dbReference type="EMBL" id="CAB3987295.1"/>
    </source>
</evidence>
<organism evidence="1 2">
    <name type="scientific">Paramuricea clavata</name>
    <name type="common">Red gorgonian</name>
    <name type="synonym">Violescent sea-whip</name>
    <dbReference type="NCBI Taxonomy" id="317549"/>
    <lineage>
        <taxon>Eukaryota</taxon>
        <taxon>Metazoa</taxon>
        <taxon>Cnidaria</taxon>
        <taxon>Anthozoa</taxon>
        <taxon>Octocorallia</taxon>
        <taxon>Malacalcyonacea</taxon>
        <taxon>Plexauridae</taxon>
        <taxon>Paramuricea</taxon>
    </lineage>
</organism>
<proteinExistence type="predicted"/>
<dbReference type="Proteomes" id="UP001152795">
    <property type="component" value="Unassembled WGS sequence"/>
</dbReference>
<sequence length="293" mass="32800">MGLLFITTLVVVLQNAAQPSESLSVTNYGTKQISMMRHGEKYATNRPCYAWEDVQPKYHGMTHIRGINDKVGSFIFDVDAPVFVYLAVDSRYPYIHGIAFENTHDKFMLGGCHSRTPFHIYRSKKALGPGKVVVKFNASRMTGVLVRDARLVQPAAELKIAPLSSTHAELSMVRDGEKFSTNRACYTMTNIPPRFYGLTHVRLLNDEKSISFQINVPAIIYVAIDSRYPNILPSTFVFTGEKIVHAGCHSPTDFPVYSQKFAPGNVAITLKKLRMLAVFVEPIVDNTFKSGIY</sequence>
<name>A0A7D9DKC3_PARCT</name>
<dbReference type="EMBL" id="CACRXK020001151">
    <property type="protein sequence ID" value="CAB3987295.1"/>
    <property type="molecule type" value="Genomic_DNA"/>
</dbReference>
<dbReference type="AlphaFoldDB" id="A0A7D9DKC3"/>
<evidence type="ECO:0000313" key="2">
    <source>
        <dbReference type="Proteomes" id="UP001152795"/>
    </source>
</evidence>